<keyword evidence="8" id="KW-0156">Chromatin regulator</keyword>
<evidence type="ECO:0000259" key="12">
    <source>
        <dbReference type="PROSITE" id="PS50812"/>
    </source>
</evidence>
<dbReference type="PROSITE" id="PS51543">
    <property type="entry name" value="FYRC"/>
    <property type="match status" value="1"/>
</dbReference>
<dbReference type="Pfam" id="PF05964">
    <property type="entry name" value="FYRN"/>
    <property type="match status" value="1"/>
</dbReference>
<dbReference type="InterPro" id="IPR003889">
    <property type="entry name" value="FYrich_C"/>
</dbReference>
<feature type="domain" description="Post-SET" evidence="13">
    <location>
        <begin position="1149"/>
        <end position="1165"/>
    </location>
</feature>
<accession>A0A8X8ZZB6</accession>
<dbReference type="GO" id="GO:0008270">
    <property type="term" value="F:zinc ion binding"/>
    <property type="evidence" value="ECO:0007669"/>
    <property type="project" value="UniProtKB-KW"/>
</dbReference>
<keyword evidence="2" id="KW-0489">Methyltransferase</keyword>
<gene>
    <name evidence="15" type="ORF">SASPL_113229</name>
</gene>
<dbReference type="CDD" id="cd10518">
    <property type="entry name" value="SET_SETD1-like"/>
    <property type="match status" value="1"/>
</dbReference>
<feature type="region of interest" description="Disordered" evidence="10">
    <location>
        <begin position="455"/>
        <end position="480"/>
    </location>
</feature>
<dbReference type="GO" id="GO:0048188">
    <property type="term" value="C:Set1C/COMPASS complex"/>
    <property type="evidence" value="ECO:0007669"/>
    <property type="project" value="UniProtKB-ARBA"/>
</dbReference>
<dbReference type="PROSITE" id="PS50868">
    <property type="entry name" value="POST_SET"/>
    <property type="match status" value="1"/>
</dbReference>
<comment type="subcellular location">
    <subcellularLocation>
        <location evidence="1">Nucleus</location>
    </subcellularLocation>
</comment>
<dbReference type="PANTHER" id="PTHR13793">
    <property type="entry name" value="PHD FINGER PROTEINS"/>
    <property type="match status" value="1"/>
</dbReference>
<evidence type="ECO:0000256" key="1">
    <source>
        <dbReference type="ARBA" id="ARBA00004123"/>
    </source>
</evidence>
<evidence type="ECO:0000256" key="8">
    <source>
        <dbReference type="ARBA" id="ARBA00022853"/>
    </source>
</evidence>
<dbReference type="EMBL" id="PNBA02000005">
    <property type="protein sequence ID" value="KAG6422847.1"/>
    <property type="molecule type" value="Genomic_DNA"/>
</dbReference>
<evidence type="ECO:0000259" key="14">
    <source>
        <dbReference type="PROSITE" id="PS51805"/>
    </source>
</evidence>
<dbReference type="Gene3D" id="2.170.270.10">
    <property type="entry name" value="SET domain"/>
    <property type="match status" value="1"/>
</dbReference>
<feature type="domain" description="PHD-type" evidence="14">
    <location>
        <begin position="759"/>
        <end position="807"/>
    </location>
</feature>
<dbReference type="SMART" id="SM00542">
    <property type="entry name" value="FYRC"/>
    <property type="match status" value="1"/>
</dbReference>
<dbReference type="PROSITE" id="PS50812">
    <property type="entry name" value="PWWP"/>
    <property type="match status" value="1"/>
</dbReference>
<evidence type="ECO:0000256" key="5">
    <source>
        <dbReference type="ARBA" id="ARBA00022723"/>
    </source>
</evidence>
<dbReference type="InterPro" id="IPR034732">
    <property type="entry name" value="EPHD"/>
</dbReference>
<proteinExistence type="predicted"/>
<evidence type="ECO:0000259" key="11">
    <source>
        <dbReference type="PROSITE" id="PS50280"/>
    </source>
</evidence>
<dbReference type="SUPFAM" id="SSF63748">
    <property type="entry name" value="Tudor/PWWP/MBT"/>
    <property type="match status" value="1"/>
</dbReference>
<dbReference type="Gene3D" id="3.30.160.360">
    <property type="match status" value="1"/>
</dbReference>
<keyword evidence="16" id="KW-1185">Reference proteome</keyword>
<name>A0A8X8ZZB6_SALSN</name>
<dbReference type="GO" id="GO:0000785">
    <property type="term" value="C:chromatin"/>
    <property type="evidence" value="ECO:0007669"/>
    <property type="project" value="TreeGrafter"/>
</dbReference>
<dbReference type="InterPro" id="IPR003888">
    <property type="entry name" value="FYrich_N"/>
</dbReference>
<dbReference type="GO" id="GO:0140993">
    <property type="term" value="F:histone modifying activity"/>
    <property type="evidence" value="ECO:0007669"/>
    <property type="project" value="UniProtKB-ARBA"/>
</dbReference>
<keyword evidence="6" id="KW-0863">Zinc-finger</keyword>
<keyword evidence="5" id="KW-0479">Metal-binding</keyword>
<dbReference type="Pfam" id="PF00855">
    <property type="entry name" value="PWWP"/>
    <property type="match status" value="1"/>
</dbReference>
<keyword evidence="3" id="KW-0808">Transferase</keyword>
<comment type="caution">
    <text evidence="15">The sequence shown here is derived from an EMBL/GenBank/DDBJ whole genome shotgun (WGS) entry which is preliminary data.</text>
</comment>
<dbReference type="GO" id="GO:0008168">
    <property type="term" value="F:methyltransferase activity"/>
    <property type="evidence" value="ECO:0007669"/>
    <property type="project" value="UniProtKB-KW"/>
</dbReference>
<dbReference type="Pfam" id="PF13832">
    <property type="entry name" value="zf-HC5HC2H_2"/>
    <property type="match status" value="1"/>
</dbReference>
<evidence type="ECO:0000256" key="2">
    <source>
        <dbReference type="ARBA" id="ARBA00022603"/>
    </source>
</evidence>
<dbReference type="PROSITE" id="PS51542">
    <property type="entry name" value="FYRN"/>
    <property type="match status" value="1"/>
</dbReference>
<evidence type="ECO:0000259" key="13">
    <source>
        <dbReference type="PROSITE" id="PS50868"/>
    </source>
</evidence>
<keyword evidence="7" id="KW-0862">Zinc</keyword>
<dbReference type="Pfam" id="PF05965">
    <property type="entry name" value="FYRC"/>
    <property type="match status" value="1"/>
</dbReference>
<dbReference type="GO" id="GO:0032259">
    <property type="term" value="P:methylation"/>
    <property type="evidence" value="ECO:0007669"/>
    <property type="project" value="UniProtKB-KW"/>
</dbReference>
<reference evidence="15" key="2">
    <citation type="submission" date="2020-08" db="EMBL/GenBank/DDBJ databases">
        <title>Plant Genome Project.</title>
        <authorList>
            <person name="Zhang R.-G."/>
        </authorList>
    </citation>
    <scope>NUCLEOTIDE SEQUENCE</scope>
    <source>
        <strain evidence="15">Huo1</strain>
        <tissue evidence="15">Leaf</tissue>
    </source>
</reference>
<dbReference type="Gene3D" id="2.30.30.140">
    <property type="match status" value="2"/>
</dbReference>
<dbReference type="GO" id="GO:0006357">
    <property type="term" value="P:regulation of transcription by RNA polymerase II"/>
    <property type="evidence" value="ECO:0007669"/>
    <property type="project" value="TreeGrafter"/>
</dbReference>
<dbReference type="GO" id="GO:0048731">
    <property type="term" value="P:system development"/>
    <property type="evidence" value="ECO:0007669"/>
    <property type="project" value="UniProtKB-ARBA"/>
</dbReference>
<sequence length="1189" mass="134491">MAADAFPENGGAKLSDNDEFHRSDAPLKYIPLCEVYSATSPRVTASGSKKVKAAARKPPQTNGHGQLTGHPITPESQFAVVYSRRRKRAESTNFMKGLLSESLNAELEVDGRAEGAVMKRRRFRNLEVGSDCKLSGESDAPTLLSDDLDKINCKIVRETRNVCKIDNSSKTKKQKNYSSETAVKNSGAGRMKKWVRLSFDGVDPEKFIELQCKVYWPLDASWYCAHITGYNSETGQHHLKYEDGEQEDLVISNERIKFYISSKEMQIMELKLCEKSSEADELDANEMMVLAATLDDDCQEIETGDLIWAKLTGLSLSPSGFALRHAAWPAIVLDESHVGKHKGLNKISGEKSVIVQFFGTYDFARVPRKQVIQFLKGLFSSCHSKCKKPSFVRGLEEAKVQSDLTLNLSALAFFVWTLDFGVIEMAMVLAEPQYEEVPQYLSEQRLPERMQQLRDGVEGDVKDNRSRENEDGADSDGESISHDEILKKLDDLKSSKLEDGELQIVSLGKIVRDSSNFQNEKYIWPEGYSAVRKFTSFSDPTVHTMYKMEVLRDVDSRTRPLFKVTGDNGEEFNGPTPSACWNKIYKKIRIVQIRNKDNKADQKFSSGSYMFGFSHPKVFRLIKEMSRSAAKSSQLASRKMKNSSVGYRPVTVTWMDLDKCNVCHMDEEYENNLFLQCDKCRMMVSLYLATFIICFRLAHSINFFLLISIVSFSNSRMIYATQVLSCIPIQVHARCYGELEPSDGVLWLCNLCRPGAPESPLCCLCPVVGGAMKPTTNDSWAHLACGIWIPETCLLDVKKMEPIDGIDRINKLIVLFFCEGSVEATLQHLSRFSWSVHTETLPAPTLIVVCHTIPCVHVLPAFASRYDVWTEDMDRVHTAPLDEDDEYQSIQLLSFCERHRPKSNENVASDKRIVQKASEDEHAEYIPPINPSGCARTEIYDYRKKHAKNGQDGPSSKRLYVENVPHIPGGFSHHMPLWNKTSSNEPGSSKHSVDLLELRSLQLKSSREFLSVADKYNHMRETYRRRLAYGKSRIHGFGVFTKLPYKAGDMVIEYTGDIIRGSVADRREHLSYNKLVGAGTYMFRIDDNRVLDATKAGSIAHLINHSCESNCYSRVITVNDNNHIIIFAKRDINYGEELTYDYRFSSIGERLACYCGSSRCRGVVNDVESEERVKKLHVPSSELTDWKGE</sequence>
<dbReference type="PROSITE" id="PS50280">
    <property type="entry name" value="SET"/>
    <property type="match status" value="1"/>
</dbReference>
<protein>
    <recommendedName>
        <fullName evidence="17">Histone-lysine N-methyltransferase SETD1</fullName>
    </recommendedName>
</protein>
<evidence type="ECO:0000256" key="7">
    <source>
        <dbReference type="ARBA" id="ARBA00022833"/>
    </source>
</evidence>
<evidence type="ECO:0000313" key="15">
    <source>
        <dbReference type="EMBL" id="KAG6422847.1"/>
    </source>
</evidence>
<feature type="compositionally biased region" description="Basic and acidic residues" evidence="10">
    <location>
        <begin position="455"/>
        <end position="470"/>
    </location>
</feature>
<reference evidence="15" key="1">
    <citation type="submission" date="2018-01" db="EMBL/GenBank/DDBJ databases">
        <authorList>
            <person name="Mao J.F."/>
        </authorList>
    </citation>
    <scope>NUCLEOTIDE SEQUENCE</scope>
    <source>
        <strain evidence="15">Huo1</strain>
        <tissue evidence="15">Leaf</tissue>
    </source>
</reference>
<dbReference type="SMART" id="SM00541">
    <property type="entry name" value="FYRN"/>
    <property type="match status" value="1"/>
</dbReference>
<feature type="region of interest" description="Disordered" evidence="10">
    <location>
        <begin position="45"/>
        <end position="74"/>
    </location>
</feature>
<dbReference type="PROSITE" id="PS51805">
    <property type="entry name" value="EPHD"/>
    <property type="match status" value="1"/>
</dbReference>
<keyword evidence="9" id="KW-0539">Nucleus</keyword>
<evidence type="ECO:0000256" key="10">
    <source>
        <dbReference type="SAM" id="MobiDB-lite"/>
    </source>
</evidence>
<dbReference type="CDD" id="cd20404">
    <property type="entry name" value="Tudor_Agenet_AtEML-like"/>
    <property type="match status" value="1"/>
</dbReference>
<dbReference type="SMART" id="SM00317">
    <property type="entry name" value="SET"/>
    <property type="match status" value="1"/>
</dbReference>
<organism evidence="15">
    <name type="scientific">Salvia splendens</name>
    <name type="common">Scarlet sage</name>
    <dbReference type="NCBI Taxonomy" id="180675"/>
    <lineage>
        <taxon>Eukaryota</taxon>
        <taxon>Viridiplantae</taxon>
        <taxon>Streptophyta</taxon>
        <taxon>Embryophyta</taxon>
        <taxon>Tracheophyta</taxon>
        <taxon>Spermatophyta</taxon>
        <taxon>Magnoliopsida</taxon>
        <taxon>eudicotyledons</taxon>
        <taxon>Gunneridae</taxon>
        <taxon>Pentapetalae</taxon>
        <taxon>asterids</taxon>
        <taxon>lamiids</taxon>
        <taxon>Lamiales</taxon>
        <taxon>Lamiaceae</taxon>
        <taxon>Nepetoideae</taxon>
        <taxon>Mentheae</taxon>
        <taxon>Salviinae</taxon>
        <taxon>Salvia</taxon>
        <taxon>Salvia subgen. Calosphace</taxon>
        <taxon>core Calosphace</taxon>
    </lineage>
</organism>
<evidence type="ECO:0000313" key="16">
    <source>
        <dbReference type="Proteomes" id="UP000298416"/>
    </source>
</evidence>
<dbReference type="SMART" id="SM00508">
    <property type="entry name" value="PostSET"/>
    <property type="match status" value="1"/>
</dbReference>
<evidence type="ECO:0000256" key="4">
    <source>
        <dbReference type="ARBA" id="ARBA00022691"/>
    </source>
</evidence>
<dbReference type="InterPro" id="IPR050701">
    <property type="entry name" value="Histone_Mod_Regulator"/>
</dbReference>
<dbReference type="InterPro" id="IPR000313">
    <property type="entry name" value="PWWP_dom"/>
</dbReference>
<evidence type="ECO:0000256" key="3">
    <source>
        <dbReference type="ARBA" id="ARBA00022679"/>
    </source>
</evidence>
<dbReference type="InterPro" id="IPR046341">
    <property type="entry name" value="SET_dom_sf"/>
</dbReference>
<dbReference type="Proteomes" id="UP000298416">
    <property type="component" value="Unassembled WGS sequence"/>
</dbReference>
<dbReference type="PANTHER" id="PTHR13793:SF140">
    <property type="entry name" value="HISTONE-LYSINE N-METHYLTRANSFERASE ATX2"/>
    <property type="match status" value="1"/>
</dbReference>
<dbReference type="InterPro" id="IPR001214">
    <property type="entry name" value="SET_dom"/>
</dbReference>
<dbReference type="SUPFAM" id="SSF82199">
    <property type="entry name" value="SET domain"/>
    <property type="match status" value="1"/>
</dbReference>
<keyword evidence="4" id="KW-0949">S-adenosyl-L-methionine</keyword>
<evidence type="ECO:0008006" key="17">
    <source>
        <dbReference type="Google" id="ProtNLM"/>
    </source>
</evidence>
<dbReference type="AlphaFoldDB" id="A0A8X8ZZB6"/>
<feature type="domain" description="SET" evidence="11">
    <location>
        <begin position="1025"/>
        <end position="1143"/>
    </location>
</feature>
<feature type="domain" description="PWWP" evidence="12">
    <location>
        <begin position="303"/>
        <end position="377"/>
    </location>
</feature>
<evidence type="ECO:0000256" key="9">
    <source>
        <dbReference type="ARBA" id="ARBA00023242"/>
    </source>
</evidence>
<dbReference type="Pfam" id="PF00856">
    <property type="entry name" value="SET"/>
    <property type="match status" value="1"/>
</dbReference>
<dbReference type="InterPro" id="IPR003616">
    <property type="entry name" value="Post-SET_dom"/>
</dbReference>
<evidence type="ECO:0000256" key="6">
    <source>
        <dbReference type="ARBA" id="ARBA00022771"/>
    </source>
</evidence>